<name>B0T9F8_CAUSK</name>
<dbReference type="AlphaFoldDB" id="B0T9F8"/>
<dbReference type="EMBL" id="CP000928">
    <property type="protein sequence ID" value="ABZ74333.1"/>
    <property type="molecule type" value="Genomic_DNA"/>
</dbReference>
<reference evidence="1" key="1">
    <citation type="submission" date="2008-01" db="EMBL/GenBank/DDBJ databases">
        <title>Complete sequence of plasmid1 pCAUL01 of Caulobacter sp. K31.</title>
        <authorList>
            <consortium name="US DOE Joint Genome Institute"/>
            <person name="Copeland A."/>
            <person name="Lucas S."/>
            <person name="Lapidus A."/>
            <person name="Barry K."/>
            <person name="Glavina del Rio T."/>
            <person name="Dalin E."/>
            <person name="Tice H."/>
            <person name="Pitluck S."/>
            <person name="Bruce D."/>
            <person name="Goodwin L."/>
            <person name="Thompson L.S."/>
            <person name="Brettin T."/>
            <person name="Detter J.C."/>
            <person name="Han C."/>
            <person name="Schmutz J."/>
            <person name="Larimer F."/>
            <person name="Land M."/>
            <person name="Hauser L."/>
            <person name="Kyrpides N."/>
            <person name="Kim E."/>
            <person name="Stephens C."/>
            <person name="Richardson P."/>
        </authorList>
    </citation>
    <scope>NUCLEOTIDE SEQUENCE [LARGE SCALE GENOMIC DNA]</scope>
    <source>
        <strain evidence="1">K31</strain>
        <plasmid evidence="1">pCAUL01</plasmid>
    </source>
</reference>
<gene>
    <name evidence="1" type="ordered locus">Caul_5213</name>
</gene>
<evidence type="ECO:0000313" key="1">
    <source>
        <dbReference type="EMBL" id="ABZ74333.1"/>
    </source>
</evidence>
<protein>
    <submittedName>
        <fullName evidence="1">Uncharacterized protein</fullName>
    </submittedName>
</protein>
<sequence>MREASLARLTFISSGRRNRGLIVRAMTTARDLEYHAQYQRRLRAEARARGKAQLNGIVSAELIGLLDGFKSARGLTNRNDALELVLAEYFGRGETERNHAVSA</sequence>
<proteinExistence type="predicted"/>
<dbReference type="KEGG" id="cak:Caul_5213"/>
<accession>B0T9F8</accession>
<organism evidence="1">
    <name type="scientific">Caulobacter sp. (strain K31)</name>
    <dbReference type="NCBI Taxonomy" id="366602"/>
    <lineage>
        <taxon>Bacteria</taxon>
        <taxon>Pseudomonadati</taxon>
        <taxon>Pseudomonadota</taxon>
        <taxon>Alphaproteobacteria</taxon>
        <taxon>Caulobacterales</taxon>
        <taxon>Caulobacteraceae</taxon>
        <taxon>Caulobacter</taxon>
    </lineage>
</organism>
<dbReference type="HOGENOM" id="CLU_2258674_0_0_5"/>
<keyword evidence="1" id="KW-0614">Plasmid</keyword>
<geneLocation type="plasmid" evidence="1">
    <name>pCAUL01</name>
</geneLocation>